<reference evidence="5" key="1">
    <citation type="submission" date="2020-11" db="EMBL/GenBank/DDBJ databases">
        <authorList>
            <person name="Tran Van P."/>
        </authorList>
    </citation>
    <scope>NUCLEOTIDE SEQUENCE</scope>
</reference>
<dbReference type="EMBL" id="OB698766">
    <property type="protein sequence ID" value="CAD7238268.1"/>
    <property type="molecule type" value="Genomic_DNA"/>
</dbReference>
<dbReference type="Pfam" id="PF01520">
    <property type="entry name" value="Amidase_3"/>
    <property type="match status" value="1"/>
</dbReference>
<dbReference type="InterPro" id="IPR002508">
    <property type="entry name" value="MurNAc-LAA_cat"/>
</dbReference>
<feature type="non-terminal residue" evidence="5">
    <location>
        <position position="1"/>
    </location>
</feature>
<dbReference type="InterPro" id="IPR050695">
    <property type="entry name" value="N-acetylmuramoyl_amidase_3"/>
</dbReference>
<dbReference type="GO" id="GO:0009253">
    <property type="term" value="P:peptidoglycan catabolic process"/>
    <property type="evidence" value="ECO:0007669"/>
    <property type="project" value="InterPro"/>
</dbReference>
<dbReference type="GO" id="GO:0008745">
    <property type="term" value="F:N-acetylmuramoyl-L-alanine amidase activity"/>
    <property type="evidence" value="ECO:0007669"/>
    <property type="project" value="InterPro"/>
</dbReference>
<feature type="region of interest" description="Disordered" evidence="2">
    <location>
        <begin position="122"/>
        <end position="144"/>
    </location>
</feature>
<dbReference type="CDD" id="cd02696">
    <property type="entry name" value="MurNAc-LAA"/>
    <property type="match status" value="1"/>
</dbReference>
<dbReference type="Gene3D" id="3.40.630.40">
    <property type="entry name" value="Zn-dependent exopeptidases"/>
    <property type="match status" value="1"/>
</dbReference>
<dbReference type="InterPro" id="IPR021731">
    <property type="entry name" value="AMIN_dom"/>
</dbReference>
<accession>A0A7R8ZVP9</accession>
<feature type="domain" description="AMIN" evidence="4">
    <location>
        <begin position="21"/>
        <end position="78"/>
    </location>
</feature>
<dbReference type="Gene3D" id="2.60.40.3500">
    <property type="match status" value="1"/>
</dbReference>
<sequence>VVIKATNPVAYAAKLLEKKGNQPRRLYIDFKNSYIEPRYRSPVPIADGLLKRIRTGQFSKETVRVVLDIESIESYNIFSLPDPFRVVVDMRGEKRSMTSSAKQAPPQTTREKAHEETLITVLREKRKNRPQGKTDAEDPDGPELSLAQQLGLGVRRIVIDPGHGGRDPGAIGNGLQEKDVVLLLAKKVRQQLIQELHCEVILTRETDTYLSLEERTAIANGNNADLFVSLHLNAHTRPEVNGMETYYLSLSSSNEAMRVAAFENATSELQMSDLEDVLKGIMQNS</sequence>
<keyword evidence="1" id="KW-0378">Hydrolase</keyword>
<evidence type="ECO:0000256" key="1">
    <source>
        <dbReference type="ARBA" id="ARBA00022801"/>
    </source>
</evidence>
<evidence type="ECO:0000256" key="2">
    <source>
        <dbReference type="SAM" id="MobiDB-lite"/>
    </source>
</evidence>
<protein>
    <submittedName>
        <fullName evidence="5">Uncharacterized protein</fullName>
    </submittedName>
</protein>
<evidence type="ECO:0000313" key="5">
    <source>
        <dbReference type="EMBL" id="CAD7238268.1"/>
    </source>
</evidence>
<dbReference type="PANTHER" id="PTHR30404">
    <property type="entry name" value="N-ACETYLMURAMOYL-L-ALANINE AMIDASE"/>
    <property type="match status" value="1"/>
</dbReference>
<name>A0A7R8ZVP9_9CRUS</name>
<feature type="non-terminal residue" evidence="5">
    <location>
        <position position="285"/>
    </location>
</feature>
<evidence type="ECO:0000259" key="4">
    <source>
        <dbReference type="Pfam" id="PF11741"/>
    </source>
</evidence>
<dbReference type="AlphaFoldDB" id="A0A7R8ZVP9"/>
<organism evidence="5">
    <name type="scientific">Cyprideis torosa</name>
    <dbReference type="NCBI Taxonomy" id="163714"/>
    <lineage>
        <taxon>Eukaryota</taxon>
        <taxon>Metazoa</taxon>
        <taxon>Ecdysozoa</taxon>
        <taxon>Arthropoda</taxon>
        <taxon>Crustacea</taxon>
        <taxon>Oligostraca</taxon>
        <taxon>Ostracoda</taxon>
        <taxon>Podocopa</taxon>
        <taxon>Podocopida</taxon>
        <taxon>Cytherocopina</taxon>
        <taxon>Cytheroidea</taxon>
        <taxon>Cytherideidae</taxon>
        <taxon>Cyprideis</taxon>
    </lineage>
</organism>
<dbReference type="OrthoDB" id="8300310at2759"/>
<dbReference type="SUPFAM" id="SSF53187">
    <property type="entry name" value="Zn-dependent exopeptidases"/>
    <property type="match status" value="1"/>
</dbReference>
<proteinExistence type="predicted"/>
<dbReference type="Pfam" id="PF11741">
    <property type="entry name" value="AMIN"/>
    <property type="match status" value="1"/>
</dbReference>
<feature type="domain" description="MurNAc-LAA" evidence="3">
    <location>
        <begin position="157"/>
        <end position="260"/>
    </location>
</feature>
<feature type="region of interest" description="Disordered" evidence="2">
    <location>
        <begin position="96"/>
        <end position="115"/>
    </location>
</feature>
<evidence type="ECO:0000259" key="3">
    <source>
        <dbReference type="Pfam" id="PF01520"/>
    </source>
</evidence>
<dbReference type="PANTHER" id="PTHR30404:SF0">
    <property type="entry name" value="N-ACETYLMURAMOYL-L-ALANINE AMIDASE AMIC"/>
    <property type="match status" value="1"/>
</dbReference>
<gene>
    <name evidence="5" type="ORF">CTOB1V02_LOCUS16083</name>
</gene>
<feature type="compositionally biased region" description="Polar residues" evidence="2">
    <location>
        <begin position="97"/>
        <end position="108"/>
    </location>
</feature>